<evidence type="ECO:0000256" key="2">
    <source>
        <dbReference type="SAM" id="MobiDB-lite"/>
    </source>
</evidence>
<dbReference type="GO" id="GO:0030008">
    <property type="term" value="C:TRAPP complex"/>
    <property type="evidence" value="ECO:0007669"/>
    <property type="project" value="TreeGrafter"/>
</dbReference>
<protein>
    <submittedName>
        <fullName evidence="3">Uncharacterized protein</fullName>
    </submittedName>
</protein>
<dbReference type="PROSITE" id="PS50005">
    <property type="entry name" value="TPR"/>
    <property type="match status" value="1"/>
</dbReference>
<accession>A0A0L0HAH1</accession>
<dbReference type="STRING" id="645134.A0A0L0HAH1"/>
<name>A0A0L0HAH1_SPIPD</name>
<feature type="region of interest" description="Disordered" evidence="2">
    <location>
        <begin position="1"/>
        <end position="82"/>
    </location>
</feature>
<dbReference type="PANTHER" id="PTHR21581">
    <property type="entry name" value="D-ALANYL-D-ALANINE CARBOXYPEPTIDASE"/>
    <property type="match status" value="1"/>
</dbReference>
<dbReference type="Gene3D" id="1.25.40.10">
    <property type="entry name" value="Tetratricopeptide repeat domain"/>
    <property type="match status" value="1"/>
</dbReference>
<feature type="region of interest" description="Disordered" evidence="2">
    <location>
        <begin position="192"/>
        <end position="229"/>
    </location>
</feature>
<dbReference type="GeneID" id="27690164"/>
<dbReference type="SMART" id="SM00028">
    <property type="entry name" value="TPR"/>
    <property type="match status" value="3"/>
</dbReference>
<dbReference type="OMA" id="RIPRNAD"/>
<dbReference type="RefSeq" id="XP_016605944.1">
    <property type="nucleotide sequence ID" value="XM_016755088.1"/>
</dbReference>
<dbReference type="InParanoid" id="A0A0L0HAH1"/>
<proteinExistence type="predicted"/>
<evidence type="ECO:0000313" key="3">
    <source>
        <dbReference type="EMBL" id="KNC97904.1"/>
    </source>
</evidence>
<dbReference type="eggNOG" id="KOG2796">
    <property type="taxonomic scope" value="Eukaryota"/>
</dbReference>
<dbReference type="AlphaFoldDB" id="A0A0L0HAH1"/>
<keyword evidence="1" id="KW-0802">TPR repeat</keyword>
<gene>
    <name evidence="3" type="ORF">SPPG_06895</name>
</gene>
<sequence>MESITPDWPPVAVGEGVSSQERELLPDEHRQLDVSDLPEDTVPERSSPSVADAFPEAESADGLSEDITLANDSNGVVTDGGIAGTRVGDPLADLRSLGRSNLQPPGPPSMVRAASLGFDEVAAATPSASSNNMPLGTFSSPGSLIDIQPMGEAPAAAPVVDNGPIPFFQQSEPLGAVGGVDFFASLPGQQPNIRVENSETGASSTTSSQQPYISPVTSSPSGPSPSGASIISLETATMTGQKPPLPANSIDVNAAPPSHAAPYPISAAATTLMPATQPLFAANFDILNRAHPTASKVPQATAALDPKYQSLPTKRWTDPSVFYDIPPRDPIGEIFPKAFPVDTGPRPTRKILRVDDVASESDPFLALIDANSWRSVAILARQRLIATHPAHVKEIMRLWFVRLTALARLRLFEFASSELQKVGATDLDPPNLRYEKHLDVFPNASGSMLSFEIRLFWARIPSFKAHHQESVNRMYKLLYICRRMVQQCKSGGGKGEDEPESVWRNREGQIQLQIANLLLDLKDHRAASAVLRAVSQSRTSDANLLSALGRVHLQMGNVPTARDIFQRVSDLVSKDVSQTARHDLVLSNRAFLHMAEGEWESAVNCLTQLLGLNPTSVVCVNNLALCQLYTGNVGQAVSFLDSIAIDMPRKAGVCEELLFNLCSLYDLTDMSVERKRKLLGTVVSRFAGDDFDPACLKL</sequence>
<keyword evidence="4" id="KW-1185">Reference proteome</keyword>
<dbReference type="Proteomes" id="UP000053201">
    <property type="component" value="Unassembled WGS sequence"/>
</dbReference>
<feature type="compositionally biased region" description="Polar residues" evidence="2">
    <location>
        <begin position="198"/>
        <end position="212"/>
    </location>
</feature>
<dbReference type="SUPFAM" id="SSF48452">
    <property type="entry name" value="TPR-like"/>
    <property type="match status" value="1"/>
</dbReference>
<feature type="repeat" description="TPR" evidence="1">
    <location>
        <begin position="542"/>
        <end position="575"/>
    </location>
</feature>
<feature type="compositionally biased region" description="Basic and acidic residues" evidence="2">
    <location>
        <begin position="20"/>
        <end position="33"/>
    </location>
</feature>
<dbReference type="OrthoDB" id="428342at2759"/>
<reference evidence="3 4" key="1">
    <citation type="submission" date="2009-08" db="EMBL/GenBank/DDBJ databases">
        <title>The Genome Sequence of Spizellomyces punctatus strain DAOM BR117.</title>
        <authorList>
            <consortium name="The Broad Institute Genome Sequencing Platform"/>
            <person name="Russ C."/>
            <person name="Cuomo C."/>
            <person name="Shea T."/>
            <person name="Young S.K."/>
            <person name="Zeng Q."/>
            <person name="Koehrsen M."/>
            <person name="Haas B."/>
            <person name="Borodovsky M."/>
            <person name="Guigo R."/>
            <person name="Alvarado L."/>
            <person name="Berlin A."/>
            <person name="Bochicchio J."/>
            <person name="Borenstein D."/>
            <person name="Chapman S."/>
            <person name="Chen Z."/>
            <person name="Engels R."/>
            <person name="Freedman E."/>
            <person name="Gellesch M."/>
            <person name="Goldberg J."/>
            <person name="Griggs A."/>
            <person name="Gujja S."/>
            <person name="Heiman D."/>
            <person name="Hepburn T."/>
            <person name="Howarth C."/>
            <person name="Jen D."/>
            <person name="Larson L."/>
            <person name="Lewis B."/>
            <person name="Mehta T."/>
            <person name="Park D."/>
            <person name="Pearson M."/>
            <person name="Roberts A."/>
            <person name="Saif S."/>
            <person name="Shenoy N."/>
            <person name="Sisk P."/>
            <person name="Stolte C."/>
            <person name="Sykes S."/>
            <person name="Thomson T."/>
            <person name="Walk T."/>
            <person name="White J."/>
            <person name="Yandava C."/>
            <person name="Burger G."/>
            <person name="Gray M.W."/>
            <person name="Holland P.W.H."/>
            <person name="King N."/>
            <person name="Lang F.B.F."/>
            <person name="Roger A.J."/>
            <person name="Ruiz-Trillo I."/>
            <person name="Lander E."/>
            <person name="Nusbaum C."/>
        </authorList>
    </citation>
    <scope>NUCLEOTIDE SEQUENCE [LARGE SCALE GENOMIC DNA]</scope>
    <source>
        <strain evidence="3 4">DAOM BR117</strain>
    </source>
</reference>
<evidence type="ECO:0000313" key="4">
    <source>
        <dbReference type="Proteomes" id="UP000053201"/>
    </source>
</evidence>
<evidence type="ECO:0000256" key="1">
    <source>
        <dbReference type="PROSITE-ProRule" id="PRU00339"/>
    </source>
</evidence>
<dbReference type="PANTHER" id="PTHR21581:SF6">
    <property type="entry name" value="TRAFFICKING PROTEIN PARTICLE COMPLEX SUBUNIT 12"/>
    <property type="match status" value="1"/>
</dbReference>
<dbReference type="GO" id="GO:0005794">
    <property type="term" value="C:Golgi apparatus"/>
    <property type="evidence" value="ECO:0007669"/>
    <property type="project" value="TreeGrafter"/>
</dbReference>
<organism evidence="3 4">
    <name type="scientific">Spizellomyces punctatus (strain DAOM BR117)</name>
    <dbReference type="NCBI Taxonomy" id="645134"/>
    <lineage>
        <taxon>Eukaryota</taxon>
        <taxon>Fungi</taxon>
        <taxon>Fungi incertae sedis</taxon>
        <taxon>Chytridiomycota</taxon>
        <taxon>Chytridiomycota incertae sedis</taxon>
        <taxon>Chytridiomycetes</taxon>
        <taxon>Spizellomycetales</taxon>
        <taxon>Spizellomycetaceae</taxon>
        <taxon>Spizellomyces</taxon>
    </lineage>
</organism>
<dbReference type="EMBL" id="KQ257462">
    <property type="protein sequence ID" value="KNC97904.1"/>
    <property type="molecule type" value="Genomic_DNA"/>
</dbReference>
<feature type="compositionally biased region" description="Low complexity" evidence="2">
    <location>
        <begin position="213"/>
        <end position="229"/>
    </location>
</feature>
<dbReference type="InterPro" id="IPR011990">
    <property type="entry name" value="TPR-like_helical_dom_sf"/>
</dbReference>
<dbReference type="InterPro" id="IPR019734">
    <property type="entry name" value="TPR_rpt"/>
</dbReference>
<dbReference type="VEuPathDB" id="FungiDB:SPPG_06895"/>